<reference evidence="4" key="1">
    <citation type="submission" date="2024-02" db="EMBL/GenBank/DDBJ databases">
        <authorList>
            <consortium name="ELIXIR-Norway"/>
            <consortium name="Elixir Norway"/>
        </authorList>
    </citation>
    <scope>NUCLEOTIDE SEQUENCE</scope>
</reference>
<dbReference type="InterPro" id="IPR002625">
    <property type="entry name" value="Smr_dom"/>
</dbReference>
<dbReference type="Proteomes" id="UP001497444">
    <property type="component" value="Chromosome 6"/>
</dbReference>
<proteinExistence type="predicted"/>
<dbReference type="Gene3D" id="3.30.1370.110">
    <property type="match status" value="1"/>
</dbReference>
<dbReference type="SUPFAM" id="SSF46934">
    <property type="entry name" value="UBA-like"/>
    <property type="match status" value="1"/>
</dbReference>
<keyword evidence="5" id="KW-1185">Reference proteome</keyword>
<feature type="domain" description="Smr" evidence="2">
    <location>
        <begin position="654"/>
        <end position="729"/>
    </location>
</feature>
<dbReference type="InterPro" id="IPR013899">
    <property type="entry name" value="DUF1771"/>
</dbReference>
<dbReference type="Pfam" id="PF08590">
    <property type="entry name" value="DUF1771"/>
    <property type="match status" value="1"/>
</dbReference>
<name>A0ABP0X7R3_9BRYO</name>
<dbReference type="PROSITE" id="PS51140">
    <property type="entry name" value="CUE"/>
    <property type="match status" value="1"/>
</dbReference>
<protein>
    <recommendedName>
        <fullName evidence="6">Smr domain-containing protein</fullName>
    </recommendedName>
</protein>
<sequence length="750" mass="83446">MLASAWFNTTSMRTFPWMMEQQTFQQGYAVVPKQQKTSCEPSSVVQQIVEEDAEERALKELMAAFQGLSLEVIAAAYDDADCDVNLAAEILATREEEHHHHQQHVTEPPPLFQNLRVKKKPAAEETGCEDLLVQKYGSGVGSFRGVTDIIRQQPDRVVGYHISRTPGLESPRGKISSSNNNTFEQYYSSVVPQQKSVGIGGKKSSPPSSSGIESSSASLPRLKMPPTNVSDNKIINPGLYDDDDASHTNKISNRSTGTGGRFDDDDEGGRASLKEFNEVSGNETLLHLKKSKKKKGDGTNVAELLEPKDAVQRRAAAEFVHSRLGEGFHLGIDVVKDTMGYFQGDTQKSLDTLSQIGLSSSGLSLTSENSKLLSESPSQLDGKKAFVPIDPFHILMEAFPDKDPAQVVMALQEYKGDVKLASNMLLEMGNLPTDRSFQQESTTNQMLDNEHSRTRALLNRLKINFPTVDNTSLFEVLQSNNFSYRETVQTLMDAGLTPVHGKASHMDTSDPPQTVLQSLHNDNVSAQIPAWAQPLPAIWRDRGPVESAQSDWMESAKNVPDGTASKKNPVHHFKSYGELDDYDRLRRSANEHWRTMQYYFDEAAAAYGRGERCRAASLSEKGKEYKQLAREASDRASYRIFDSKNKDIENNITIDLHAQHVREAIQVLKLHLQTLSSVPSVHTLTVITGHGSHSSNGRAKIKPAVIRFLLKREIPWREGNIGCLIIKMKDVWNKDLDPIDPDSPTEYENK</sequence>
<dbReference type="Pfam" id="PF02845">
    <property type="entry name" value="CUE"/>
    <property type="match status" value="1"/>
</dbReference>
<dbReference type="PANTHER" id="PTHR47676">
    <property type="entry name" value="OS01G0225100 PROTEIN"/>
    <property type="match status" value="1"/>
</dbReference>
<dbReference type="PROSITE" id="PS50828">
    <property type="entry name" value="SMR"/>
    <property type="match status" value="1"/>
</dbReference>
<evidence type="ECO:0000259" key="2">
    <source>
        <dbReference type="PROSITE" id="PS50828"/>
    </source>
</evidence>
<feature type="region of interest" description="Disordered" evidence="1">
    <location>
        <begin position="194"/>
        <end position="270"/>
    </location>
</feature>
<evidence type="ECO:0000259" key="3">
    <source>
        <dbReference type="PROSITE" id="PS51140"/>
    </source>
</evidence>
<organism evidence="4 5">
    <name type="scientific">Sphagnum jensenii</name>
    <dbReference type="NCBI Taxonomy" id="128206"/>
    <lineage>
        <taxon>Eukaryota</taxon>
        <taxon>Viridiplantae</taxon>
        <taxon>Streptophyta</taxon>
        <taxon>Embryophyta</taxon>
        <taxon>Bryophyta</taxon>
        <taxon>Sphagnophytina</taxon>
        <taxon>Sphagnopsida</taxon>
        <taxon>Sphagnales</taxon>
        <taxon>Sphagnaceae</taxon>
        <taxon>Sphagnum</taxon>
    </lineage>
</organism>
<dbReference type="SMART" id="SM00463">
    <property type="entry name" value="SMR"/>
    <property type="match status" value="1"/>
</dbReference>
<dbReference type="InterPro" id="IPR036063">
    <property type="entry name" value="Smr_dom_sf"/>
</dbReference>
<dbReference type="InterPro" id="IPR003892">
    <property type="entry name" value="CUE"/>
</dbReference>
<feature type="compositionally biased region" description="Low complexity" evidence="1">
    <location>
        <begin position="202"/>
        <end position="218"/>
    </location>
</feature>
<dbReference type="InterPro" id="IPR009060">
    <property type="entry name" value="UBA-like_sf"/>
</dbReference>
<feature type="domain" description="CUE" evidence="3">
    <location>
        <begin position="387"/>
        <end position="430"/>
    </location>
</feature>
<dbReference type="Pfam" id="PF24767">
    <property type="entry name" value="UBA_At5g58720"/>
    <property type="match status" value="1"/>
</dbReference>
<dbReference type="SUPFAM" id="SSF160443">
    <property type="entry name" value="SMR domain-like"/>
    <property type="match status" value="1"/>
</dbReference>
<accession>A0ABP0X7R3</accession>
<evidence type="ECO:0000313" key="4">
    <source>
        <dbReference type="EMBL" id="CAK9274727.1"/>
    </source>
</evidence>
<dbReference type="PANTHER" id="PTHR47676:SF1">
    <property type="entry name" value="SMR DOMAIN-CONTAINING PROTEIN"/>
    <property type="match status" value="1"/>
</dbReference>
<evidence type="ECO:0000313" key="5">
    <source>
        <dbReference type="Proteomes" id="UP001497444"/>
    </source>
</evidence>
<evidence type="ECO:0000256" key="1">
    <source>
        <dbReference type="SAM" id="MobiDB-lite"/>
    </source>
</evidence>
<evidence type="ECO:0008006" key="6">
    <source>
        <dbReference type="Google" id="ProtNLM"/>
    </source>
</evidence>
<gene>
    <name evidence="4" type="ORF">CSSPJE1EN1_LOCUS20205</name>
</gene>
<dbReference type="InterPro" id="IPR055319">
    <property type="entry name" value="At5g58720-like"/>
</dbReference>
<dbReference type="InterPro" id="IPR056254">
    <property type="entry name" value="At5g58720/SDE5-like_UBA-like"/>
</dbReference>
<dbReference type="EMBL" id="OZ020101">
    <property type="protein sequence ID" value="CAK9274727.1"/>
    <property type="molecule type" value="Genomic_DNA"/>
</dbReference>
<dbReference type="SMART" id="SM01162">
    <property type="entry name" value="DUF1771"/>
    <property type="match status" value="1"/>
</dbReference>